<dbReference type="AlphaFoldDB" id="A0A9Q1L0A9"/>
<evidence type="ECO:0000313" key="3">
    <source>
        <dbReference type="Proteomes" id="UP001153076"/>
    </source>
</evidence>
<proteinExistence type="predicted"/>
<dbReference type="Pfam" id="PF11523">
    <property type="entry name" value="DUF3223"/>
    <property type="match status" value="1"/>
</dbReference>
<feature type="compositionally biased region" description="Polar residues" evidence="1">
    <location>
        <begin position="62"/>
        <end position="71"/>
    </location>
</feature>
<evidence type="ECO:0000313" key="2">
    <source>
        <dbReference type="EMBL" id="KAJ8453275.1"/>
    </source>
</evidence>
<dbReference type="GO" id="GO:1901259">
    <property type="term" value="P:chloroplast rRNA processing"/>
    <property type="evidence" value="ECO:0007669"/>
    <property type="project" value="TreeGrafter"/>
</dbReference>
<feature type="region of interest" description="Disordered" evidence="1">
    <location>
        <begin position="1"/>
        <end position="22"/>
    </location>
</feature>
<dbReference type="PANTHER" id="PTHR33415">
    <property type="entry name" value="PROTEIN EMBRYO DEFECTIVE 514"/>
    <property type="match status" value="1"/>
</dbReference>
<keyword evidence="3" id="KW-1185">Reference proteome</keyword>
<dbReference type="InterPro" id="IPR044673">
    <property type="entry name" value="DCL-like"/>
</dbReference>
<sequence length="373" mass="43755">MADKNFVNESAKGVNDPGQKYVQGQGTAYQQVMQEFEDFVKEQKPNVLQKTTYELAMAPQPGGSSTHGTQVETDEPEKLPVETHGKEKMAVETDEKEKVAVETNEKEELADDWSKRIITGQEIFSLMAYDVGGLNKDEAVMKWGSMGKKIQIEYEKVAAMSNENFQKFAHVVFDERPVKIHETRKRELVDTNRMTQLWADCRAKQVFVEAHKGTTWSEDFLDALWFTIPDEEAAMYVDIARQRRECFQNFQQINQKIDGDIQKVIDAKFKKSTWMENALQLRMRKLLWKGFWLITHILKIKLDVDRHPHFRRSTCLFAVRTDGGWIDFCYQKCLRQYIRNEFLSQAERFIREHLNLHVPKVKLSMKWIVLRYK</sequence>
<gene>
    <name evidence="2" type="ORF">Cgig2_008159</name>
</gene>
<dbReference type="GO" id="GO:0009507">
    <property type="term" value="C:chloroplast"/>
    <property type="evidence" value="ECO:0007669"/>
    <property type="project" value="TreeGrafter"/>
</dbReference>
<dbReference type="Proteomes" id="UP001153076">
    <property type="component" value="Unassembled WGS sequence"/>
</dbReference>
<evidence type="ECO:0000256" key="1">
    <source>
        <dbReference type="SAM" id="MobiDB-lite"/>
    </source>
</evidence>
<organism evidence="2 3">
    <name type="scientific">Carnegiea gigantea</name>
    <dbReference type="NCBI Taxonomy" id="171969"/>
    <lineage>
        <taxon>Eukaryota</taxon>
        <taxon>Viridiplantae</taxon>
        <taxon>Streptophyta</taxon>
        <taxon>Embryophyta</taxon>
        <taxon>Tracheophyta</taxon>
        <taxon>Spermatophyta</taxon>
        <taxon>Magnoliopsida</taxon>
        <taxon>eudicotyledons</taxon>
        <taxon>Gunneridae</taxon>
        <taxon>Pentapetalae</taxon>
        <taxon>Caryophyllales</taxon>
        <taxon>Cactineae</taxon>
        <taxon>Cactaceae</taxon>
        <taxon>Cactoideae</taxon>
        <taxon>Echinocereeae</taxon>
        <taxon>Carnegiea</taxon>
    </lineage>
</organism>
<dbReference type="Gene3D" id="3.10.450.40">
    <property type="match status" value="1"/>
</dbReference>
<name>A0A9Q1L0A9_9CARY</name>
<protein>
    <submittedName>
        <fullName evidence="2">Uncharacterized protein</fullName>
    </submittedName>
</protein>
<accession>A0A9Q1L0A9</accession>
<dbReference type="EMBL" id="JAKOGI010000001">
    <property type="protein sequence ID" value="KAJ8453275.1"/>
    <property type="molecule type" value="Genomic_DNA"/>
</dbReference>
<reference evidence="2" key="1">
    <citation type="submission" date="2022-04" db="EMBL/GenBank/DDBJ databases">
        <title>Carnegiea gigantea Genome sequencing and assembly v2.</title>
        <authorList>
            <person name="Copetti D."/>
            <person name="Sanderson M.J."/>
            <person name="Burquez A."/>
            <person name="Wojciechowski M.F."/>
        </authorList>
    </citation>
    <scope>NUCLEOTIDE SEQUENCE</scope>
    <source>
        <strain evidence="2">SGP5-SGP5p</strain>
        <tissue evidence="2">Aerial part</tissue>
    </source>
</reference>
<comment type="caution">
    <text evidence="2">The sequence shown here is derived from an EMBL/GenBank/DDBJ whole genome shotgun (WGS) entry which is preliminary data.</text>
</comment>
<dbReference type="GO" id="GO:0009658">
    <property type="term" value="P:chloroplast organization"/>
    <property type="evidence" value="ECO:0007669"/>
    <property type="project" value="TreeGrafter"/>
</dbReference>
<dbReference type="PANTHER" id="PTHR33415:SF4">
    <property type="entry name" value="DCL PROTEIN (DUF3223)"/>
    <property type="match status" value="1"/>
</dbReference>
<feature type="region of interest" description="Disordered" evidence="1">
    <location>
        <begin position="57"/>
        <end position="78"/>
    </location>
</feature>